<feature type="transmembrane region" description="Helical" evidence="1">
    <location>
        <begin position="83"/>
        <end position="102"/>
    </location>
</feature>
<comment type="caution">
    <text evidence="2">The sequence shown here is derived from an EMBL/GenBank/DDBJ whole genome shotgun (WGS) entry which is preliminary data.</text>
</comment>
<protein>
    <submittedName>
        <fullName evidence="2">Uncharacterized protein</fullName>
    </submittedName>
</protein>
<evidence type="ECO:0000313" key="2">
    <source>
        <dbReference type="EMBL" id="MYL64471.1"/>
    </source>
</evidence>
<organism evidence="2 3">
    <name type="scientific">Guptibacillus hwajinpoensis</name>
    <dbReference type="NCBI Taxonomy" id="208199"/>
    <lineage>
        <taxon>Bacteria</taxon>
        <taxon>Bacillati</taxon>
        <taxon>Bacillota</taxon>
        <taxon>Bacilli</taxon>
        <taxon>Bacillales</taxon>
        <taxon>Guptibacillaceae</taxon>
        <taxon>Guptibacillus</taxon>
    </lineage>
</organism>
<evidence type="ECO:0000256" key="1">
    <source>
        <dbReference type="SAM" id="Phobius"/>
    </source>
</evidence>
<keyword evidence="1" id="KW-1133">Transmembrane helix</keyword>
<dbReference type="Pfam" id="PF22564">
    <property type="entry name" value="HAAS"/>
    <property type="match status" value="1"/>
</dbReference>
<feature type="transmembrane region" description="Helical" evidence="1">
    <location>
        <begin position="179"/>
        <end position="196"/>
    </location>
</feature>
<keyword evidence="1" id="KW-0472">Membrane</keyword>
<name>A0A845F0Z2_9BACL</name>
<reference evidence="2 3" key="1">
    <citation type="submission" date="2019-11" db="EMBL/GenBank/DDBJ databases">
        <title>Genome sequences of 17 halophilic strains isolated from different environments.</title>
        <authorList>
            <person name="Furrow R.E."/>
        </authorList>
    </citation>
    <scope>NUCLEOTIDE SEQUENCE [LARGE SCALE GENOMIC DNA]</scope>
    <source>
        <strain evidence="2 3">22506_14_FS</strain>
    </source>
</reference>
<accession>A0A845F0Z2</accession>
<evidence type="ECO:0000313" key="3">
    <source>
        <dbReference type="Proteomes" id="UP000447833"/>
    </source>
</evidence>
<dbReference type="Proteomes" id="UP000447833">
    <property type="component" value="Unassembled WGS sequence"/>
</dbReference>
<dbReference type="AlphaFoldDB" id="A0A845F0Z2"/>
<dbReference type="RefSeq" id="WP_160919918.1">
    <property type="nucleotide sequence ID" value="NZ_WMEY01000004.1"/>
</dbReference>
<dbReference type="EMBL" id="WMEY01000004">
    <property type="protein sequence ID" value="MYL64471.1"/>
    <property type="molecule type" value="Genomic_DNA"/>
</dbReference>
<feature type="transmembrane region" description="Helical" evidence="1">
    <location>
        <begin position="122"/>
        <end position="143"/>
    </location>
</feature>
<feature type="transmembrane region" description="Helical" evidence="1">
    <location>
        <begin position="289"/>
        <end position="309"/>
    </location>
</feature>
<gene>
    <name evidence="2" type="ORF">GLW07_14025</name>
</gene>
<proteinExistence type="predicted"/>
<sequence length="317" mass="35976">MNLIEVYIGEVTRRLPESNREDIALELRSTIEDMLPENPTEDDVKGVLNELGNPVQMANGFRDWPMYLIGPQYFEHYVKLLKTVMPIALTVTFILFMTANVIDYNGTETIGSVFFHLLGDAISGLWNTFIQTLFWITLVFVVLERTNLKVTDSCHTWSADELTKVTPLPEKKKISKFELFSDLLFAAVWATLYYNAEHLLGIIRNGEIDVPFFNNEVLLSYWPLVSLALLTAVLLALYKILVGYWTKRLAITNAVHHVFATVVIVIMLLNDRLIHDDFTKLLSLSGTVQNVLLAAIGLFFVISAGIDMIKGFWKAKL</sequence>
<feature type="transmembrane region" description="Helical" evidence="1">
    <location>
        <begin position="219"/>
        <end position="238"/>
    </location>
</feature>
<feature type="transmembrane region" description="Helical" evidence="1">
    <location>
        <begin position="250"/>
        <end position="269"/>
    </location>
</feature>
<keyword evidence="1" id="KW-0812">Transmembrane</keyword>